<reference evidence="2" key="1">
    <citation type="journal article" date="2014" name="Front. Microbiol.">
        <title>High frequency of phylogenetically diverse reductive dehalogenase-homologous genes in deep subseafloor sedimentary metagenomes.</title>
        <authorList>
            <person name="Kawai M."/>
            <person name="Futagami T."/>
            <person name="Toyoda A."/>
            <person name="Takaki Y."/>
            <person name="Nishi S."/>
            <person name="Hori S."/>
            <person name="Arai W."/>
            <person name="Tsubouchi T."/>
            <person name="Morono Y."/>
            <person name="Uchiyama I."/>
            <person name="Ito T."/>
            <person name="Fujiyama A."/>
            <person name="Inagaki F."/>
            <person name="Takami H."/>
        </authorList>
    </citation>
    <scope>NUCLEOTIDE SEQUENCE</scope>
    <source>
        <strain evidence="2">Expedition CK06-06</strain>
    </source>
</reference>
<comment type="caution">
    <text evidence="2">The sequence shown here is derived from an EMBL/GenBank/DDBJ whole genome shotgun (WGS) entry which is preliminary data.</text>
</comment>
<evidence type="ECO:0000313" key="2">
    <source>
        <dbReference type="EMBL" id="GAH35882.1"/>
    </source>
</evidence>
<feature type="compositionally biased region" description="Polar residues" evidence="1">
    <location>
        <begin position="95"/>
        <end position="111"/>
    </location>
</feature>
<gene>
    <name evidence="2" type="ORF">S03H2_15788</name>
</gene>
<dbReference type="AlphaFoldDB" id="X1ETG7"/>
<organism evidence="2">
    <name type="scientific">marine sediment metagenome</name>
    <dbReference type="NCBI Taxonomy" id="412755"/>
    <lineage>
        <taxon>unclassified sequences</taxon>
        <taxon>metagenomes</taxon>
        <taxon>ecological metagenomes</taxon>
    </lineage>
</organism>
<protein>
    <submittedName>
        <fullName evidence="2">Uncharacterized protein</fullName>
    </submittedName>
</protein>
<evidence type="ECO:0000256" key="1">
    <source>
        <dbReference type="SAM" id="MobiDB-lite"/>
    </source>
</evidence>
<proteinExistence type="predicted"/>
<sequence>RPEFALFEVESSETLGKVVDEAYNGESALRLVGSQPVFNKVYEDDGIKYRLKAVAWSPSIMANNVNKGVSQDAQAANAVRNGKYIPKGQSAAGDSDNNASESQPAVLSQDW</sequence>
<feature type="non-terminal residue" evidence="2">
    <location>
        <position position="1"/>
    </location>
</feature>
<feature type="region of interest" description="Disordered" evidence="1">
    <location>
        <begin position="80"/>
        <end position="111"/>
    </location>
</feature>
<name>X1ETG7_9ZZZZ</name>
<dbReference type="EMBL" id="BARU01008034">
    <property type="protein sequence ID" value="GAH35882.1"/>
    <property type="molecule type" value="Genomic_DNA"/>
</dbReference>
<accession>X1ETG7</accession>